<dbReference type="Proteomes" id="UP000054549">
    <property type="component" value="Unassembled WGS sequence"/>
</dbReference>
<dbReference type="EMBL" id="KN818351">
    <property type="protein sequence ID" value="KIL57961.1"/>
    <property type="molecule type" value="Genomic_DNA"/>
</dbReference>
<proteinExistence type="predicted"/>
<organism evidence="1 2">
    <name type="scientific">Amanita muscaria (strain Koide BX008)</name>
    <dbReference type="NCBI Taxonomy" id="946122"/>
    <lineage>
        <taxon>Eukaryota</taxon>
        <taxon>Fungi</taxon>
        <taxon>Dikarya</taxon>
        <taxon>Basidiomycota</taxon>
        <taxon>Agaricomycotina</taxon>
        <taxon>Agaricomycetes</taxon>
        <taxon>Agaricomycetidae</taxon>
        <taxon>Agaricales</taxon>
        <taxon>Pluteineae</taxon>
        <taxon>Amanitaceae</taxon>
        <taxon>Amanita</taxon>
    </lineage>
</organism>
<protein>
    <submittedName>
        <fullName evidence="1">Uncharacterized protein</fullName>
    </submittedName>
</protein>
<sequence length="62" mass="7072">MGIGDSQFTLSKQIFSLHYSWIMAGRHTQALALGMDLDARNLHSLNLTVYRFSYFAYLSTLV</sequence>
<keyword evidence="2" id="KW-1185">Reference proteome</keyword>
<dbReference type="AlphaFoldDB" id="A0A0C2WMM8"/>
<reference evidence="1 2" key="1">
    <citation type="submission" date="2014-04" db="EMBL/GenBank/DDBJ databases">
        <title>Evolutionary Origins and Diversification of the Mycorrhizal Mutualists.</title>
        <authorList>
            <consortium name="DOE Joint Genome Institute"/>
            <consortium name="Mycorrhizal Genomics Consortium"/>
            <person name="Kohler A."/>
            <person name="Kuo A."/>
            <person name="Nagy L.G."/>
            <person name="Floudas D."/>
            <person name="Copeland A."/>
            <person name="Barry K.W."/>
            <person name="Cichocki N."/>
            <person name="Veneault-Fourrey C."/>
            <person name="LaButti K."/>
            <person name="Lindquist E.A."/>
            <person name="Lipzen A."/>
            <person name="Lundell T."/>
            <person name="Morin E."/>
            <person name="Murat C."/>
            <person name="Riley R."/>
            <person name="Ohm R."/>
            <person name="Sun H."/>
            <person name="Tunlid A."/>
            <person name="Henrissat B."/>
            <person name="Grigoriev I.V."/>
            <person name="Hibbett D.S."/>
            <person name="Martin F."/>
        </authorList>
    </citation>
    <scope>NUCLEOTIDE SEQUENCE [LARGE SCALE GENOMIC DNA]</scope>
    <source>
        <strain evidence="1 2">Koide BX008</strain>
    </source>
</reference>
<accession>A0A0C2WMM8</accession>
<evidence type="ECO:0000313" key="1">
    <source>
        <dbReference type="EMBL" id="KIL57961.1"/>
    </source>
</evidence>
<dbReference type="HOGENOM" id="CLU_2903696_0_0_1"/>
<gene>
    <name evidence="1" type="ORF">M378DRAFT_355873</name>
</gene>
<name>A0A0C2WMM8_AMAMK</name>
<dbReference type="InParanoid" id="A0A0C2WMM8"/>
<evidence type="ECO:0000313" key="2">
    <source>
        <dbReference type="Proteomes" id="UP000054549"/>
    </source>
</evidence>